<comment type="caution">
    <text evidence="2">The sequence shown here is derived from an EMBL/GenBank/DDBJ whole genome shotgun (WGS) entry which is preliminary data.</text>
</comment>
<protein>
    <submittedName>
        <fullName evidence="2">Uncharacterized protein</fullName>
    </submittedName>
</protein>
<dbReference type="EMBL" id="JAWJWE010000038">
    <property type="protein sequence ID" value="KAK6623037.1"/>
    <property type="molecule type" value="Genomic_DNA"/>
</dbReference>
<dbReference type="AlphaFoldDB" id="A0AAN8NV20"/>
<feature type="region of interest" description="Disordered" evidence="1">
    <location>
        <begin position="1"/>
        <end position="22"/>
    </location>
</feature>
<sequence length="123" mass="13756">MAHRSAIDQVPQISQEQPPKPATRANLGVQLVMKNRCVKVKVVVGLTQGRQASLSLALWSTPWYCGDWSLSKMAVCLQCLCHQSCWHFCTNGPPQFLVVTLRLKVVFLYSRSSGRQVGKDLGW</sequence>
<evidence type="ECO:0000313" key="3">
    <source>
        <dbReference type="Proteomes" id="UP001372834"/>
    </source>
</evidence>
<reference evidence="2 3" key="1">
    <citation type="submission" date="2023-10" db="EMBL/GenBank/DDBJ databases">
        <title>Genomes of two closely related lineages of the louse Polyplax serrata with different host specificities.</title>
        <authorList>
            <person name="Martinu J."/>
            <person name="Tarabai H."/>
            <person name="Stefka J."/>
            <person name="Hypsa V."/>
        </authorList>
    </citation>
    <scope>NUCLEOTIDE SEQUENCE [LARGE SCALE GENOMIC DNA]</scope>
    <source>
        <strain evidence="2">HR10_N</strain>
    </source>
</reference>
<name>A0AAN8NV20_POLSC</name>
<dbReference type="Proteomes" id="UP001372834">
    <property type="component" value="Unassembled WGS sequence"/>
</dbReference>
<gene>
    <name evidence="2" type="ORF">RUM43_008889</name>
</gene>
<evidence type="ECO:0000313" key="2">
    <source>
        <dbReference type="EMBL" id="KAK6623037.1"/>
    </source>
</evidence>
<proteinExistence type="predicted"/>
<accession>A0AAN8NV20</accession>
<evidence type="ECO:0000256" key="1">
    <source>
        <dbReference type="SAM" id="MobiDB-lite"/>
    </source>
</evidence>
<organism evidence="2 3">
    <name type="scientific">Polyplax serrata</name>
    <name type="common">Common mouse louse</name>
    <dbReference type="NCBI Taxonomy" id="468196"/>
    <lineage>
        <taxon>Eukaryota</taxon>
        <taxon>Metazoa</taxon>
        <taxon>Ecdysozoa</taxon>
        <taxon>Arthropoda</taxon>
        <taxon>Hexapoda</taxon>
        <taxon>Insecta</taxon>
        <taxon>Pterygota</taxon>
        <taxon>Neoptera</taxon>
        <taxon>Paraneoptera</taxon>
        <taxon>Psocodea</taxon>
        <taxon>Troctomorpha</taxon>
        <taxon>Phthiraptera</taxon>
        <taxon>Anoplura</taxon>
        <taxon>Polyplacidae</taxon>
        <taxon>Polyplax</taxon>
    </lineage>
</organism>